<proteinExistence type="predicted"/>
<evidence type="ECO:0000313" key="2">
    <source>
        <dbReference type="Proteomes" id="UP001595665"/>
    </source>
</evidence>
<dbReference type="Proteomes" id="UP001595665">
    <property type="component" value="Unassembled WGS sequence"/>
</dbReference>
<protein>
    <submittedName>
        <fullName evidence="1">Uncharacterized protein</fullName>
    </submittedName>
</protein>
<sequence>MITTHEAHEAPMFSIGPRFSTWRTATLTFGMPYVFVNYGLKEGRLWVYQTSILWDSNDVLDFCRRLKANKFAKIVDISVLEPFRREKKQTWRWTKVLEVRSYEEDSVEHPVYINEAGEAVGLTPEEAKRKMKLICKTPRNSA</sequence>
<comment type="caution">
    <text evidence="1">The sequence shown here is derived from an EMBL/GenBank/DDBJ whole genome shotgun (WGS) entry which is preliminary data.</text>
</comment>
<name>A0ABV7PML4_9BURK</name>
<reference evidence="2" key="1">
    <citation type="journal article" date="2019" name="Int. J. Syst. Evol. Microbiol.">
        <title>The Global Catalogue of Microorganisms (GCM) 10K type strain sequencing project: providing services to taxonomists for standard genome sequencing and annotation.</title>
        <authorList>
            <consortium name="The Broad Institute Genomics Platform"/>
            <consortium name="The Broad Institute Genome Sequencing Center for Infectious Disease"/>
            <person name="Wu L."/>
            <person name="Ma J."/>
        </authorList>
    </citation>
    <scope>NUCLEOTIDE SEQUENCE [LARGE SCALE GENOMIC DNA]</scope>
    <source>
        <strain evidence="2">CCM 7480</strain>
    </source>
</reference>
<keyword evidence="2" id="KW-1185">Reference proteome</keyword>
<gene>
    <name evidence="1" type="ORF">ACFOPH_12090</name>
</gene>
<dbReference type="EMBL" id="JBHRVV010000001">
    <property type="protein sequence ID" value="MFC3458977.1"/>
    <property type="molecule type" value="Genomic_DNA"/>
</dbReference>
<accession>A0ABV7PML4</accession>
<organism evidence="1 2">
    <name type="scientific">Massilia haematophila</name>
    <dbReference type="NCBI Taxonomy" id="457923"/>
    <lineage>
        <taxon>Bacteria</taxon>
        <taxon>Pseudomonadati</taxon>
        <taxon>Pseudomonadota</taxon>
        <taxon>Betaproteobacteria</taxon>
        <taxon>Burkholderiales</taxon>
        <taxon>Oxalobacteraceae</taxon>
        <taxon>Telluria group</taxon>
        <taxon>Massilia</taxon>
    </lineage>
</organism>
<dbReference type="RefSeq" id="WP_379735473.1">
    <property type="nucleotide sequence ID" value="NZ_JBHRVV010000001.1"/>
</dbReference>
<evidence type="ECO:0000313" key="1">
    <source>
        <dbReference type="EMBL" id="MFC3458977.1"/>
    </source>
</evidence>